<dbReference type="GO" id="GO:0005789">
    <property type="term" value="C:endoplasmic reticulum membrane"/>
    <property type="evidence" value="ECO:0007669"/>
    <property type="project" value="UniProtKB-SubCell"/>
</dbReference>
<dbReference type="Pfam" id="PF04573">
    <property type="entry name" value="SPC22"/>
    <property type="match status" value="1"/>
</dbReference>
<organism evidence="10 11">
    <name type="scientific">Cyclotella cryptica</name>
    <dbReference type="NCBI Taxonomy" id="29204"/>
    <lineage>
        <taxon>Eukaryota</taxon>
        <taxon>Sar</taxon>
        <taxon>Stramenopiles</taxon>
        <taxon>Ochrophyta</taxon>
        <taxon>Bacillariophyta</taxon>
        <taxon>Coscinodiscophyceae</taxon>
        <taxon>Thalassiosirophycidae</taxon>
        <taxon>Stephanodiscales</taxon>
        <taxon>Stephanodiscaceae</taxon>
        <taxon>Cyclotella</taxon>
    </lineage>
</organism>
<keyword evidence="6 9" id="KW-1133">Transmembrane helix</keyword>
<keyword evidence="7 9" id="KW-0472">Membrane</keyword>
<feature type="transmembrane region" description="Helical" evidence="9">
    <location>
        <begin position="6"/>
        <end position="28"/>
    </location>
</feature>
<gene>
    <name evidence="10" type="ORF">HJC23_004596</name>
</gene>
<keyword evidence="11" id="KW-1185">Reference proteome</keyword>
<dbReference type="InterPro" id="IPR007653">
    <property type="entry name" value="SPC3"/>
</dbReference>
<evidence type="ECO:0000256" key="5">
    <source>
        <dbReference type="ARBA" id="ARBA00022968"/>
    </source>
</evidence>
<evidence type="ECO:0000256" key="3">
    <source>
        <dbReference type="ARBA" id="ARBA00022692"/>
    </source>
</evidence>
<dbReference type="PANTHER" id="PTHR12804">
    <property type="entry name" value="MICROSOMAL SIGNAL PEPTIDASE 23 KD SUBUNIT SPC22/23"/>
    <property type="match status" value="1"/>
</dbReference>
<keyword evidence="3 9" id="KW-0812">Transmembrane</keyword>
<dbReference type="Proteomes" id="UP001516023">
    <property type="component" value="Unassembled WGS sequence"/>
</dbReference>
<keyword evidence="5" id="KW-0735">Signal-anchor</keyword>
<dbReference type="PANTHER" id="PTHR12804:SF0">
    <property type="entry name" value="SIGNAL PEPTIDASE COMPLEX SUBUNIT 3"/>
    <property type="match status" value="1"/>
</dbReference>
<comment type="caution">
    <text evidence="10">The sequence shown here is derived from an EMBL/GenBank/DDBJ whole genome shotgun (WGS) entry which is preliminary data.</text>
</comment>
<evidence type="ECO:0000256" key="1">
    <source>
        <dbReference type="ARBA" id="ARBA00004648"/>
    </source>
</evidence>
<evidence type="ECO:0000313" key="10">
    <source>
        <dbReference type="EMBL" id="KAL3798808.1"/>
    </source>
</evidence>
<evidence type="ECO:0000256" key="7">
    <source>
        <dbReference type="ARBA" id="ARBA00023136"/>
    </source>
</evidence>
<comment type="similarity">
    <text evidence="2">Belongs to the SPCS3 family.</text>
</comment>
<evidence type="ECO:0000256" key="6">
    <source>
        <dbReference type="ARBA" id="ARBA00022989"/>
    </source>
</evidence>
<evidence type="ECO:0000256" key="9">
    <source>
        <dbReference type="SAM" id="Phobius"/>
    </source>
</evidence>
<dbReference type="PIRSF" id="PIRSF016089">
    <property type="entry name" value="SPC22"/>
    <property type="match status" value="1"/>
</dbReference>
<proteinExistence type="inferred from homology"/>
<evidence type="ECO:0000256" key="4">
    <source>
        <dbReference type="ARBA" id="ARBA00022824"/>
    </source>
</evidence>
<keyword evidence="4" id="KW-0256">Endoplasmic reticulum</keyword>
<evidence type="ECO:0000256" key="2">
    <source>
        <dbReference type="ARBA" id="ARBA00009289"/>
    </source>
</evidence>
<comment type="subcellular location">
    <subcellularLocation>
        <location evidence="1">Endoplasmic reticulum membrane</location>
        <topology evidence="1">Single-pass type II membrane protein</topology>
    </subcellularLocation>
</comment>
<reference evidence="10 11" key="1">
    <citation type="journal article" date="2020" name="G3 (Bethesda)">
        <title>Improved Reference Genome for Cyclotella cryptica CCMP332, a Model for Cell Wall Morphogenesis, Salinity Adaptation, and Lipid Production in Diatoms (Bacillariophyta).</title>
        <authorList>
            <person name="Roberts W.R."/>
            <person name="Downey K.M."/>
            <person name="Ruck E.C."/>
            <person name="Traller J.C."/>
            <person name="Alverson A.J."/>
        </authorList>
    </citation>
    <scope>NUCLEOTIDE SEQUENCE [LARGE SCALE GENOMIC DNA]</scope>
    <source>
        <strain evidence="10 11">CCMP332</strain>
    </source>
</reference>
<dbReference type="AlphaFoldDB" id="A0ABD3QFX6"/>
<sequence length="176" mass="20128">MHTVWVRLNAVVFFGLTVLLCLSILAALSKIGHTRYHQPKIHKLALNQLRSIKNHGGVDRALLSFDLHADMTPAFHWNIKQIFVYVVASYKTDTNPNNKIVLWDRIIEATDPPSAKIIKEENVFVKYGLMDQGAELRGREVQLQLMWDHMPLTGTLYMGEQAKDTTSTFTLPHDYL</sequence>
<evidence type="ECO:0000313" key="11">
    <source>
        <dbReference type="Proteomes" id="UP001516023"/>
    </source>
</evidence>
<dbReference type="EMBL" id="JABMIG020000043">
    <property type="protein sequence ID" value="KAL3798808.1"/>
    <property type="molecule type" value="Genomic_DNA"/>
</dbReference>
<accession>A0ABD3QFX6</accession>
<name>A0ABD3QFX6_9STRA</name>
<protein>
    <recommendedName>
        <fullName evidence="8">Signal peptidase complex subunit 3</fullName>
    </recommendedName>
</protein>
<evidence type="ECO:0000256" key="8">
    <source>
        <dbReference type="ARBA" id="ARBA00029556"/>
    </source>
</evidence>